<keyword evidence="5 6" id="KW-0472">Membrane</keyword>
<dbReference type="GO" id="GO:0030318">
    <property type="term" value="P:melanocyte differentiation"/>
    <property type="evidence" value="ECO:0007669"/>
    <property type="project" value="TreeGrafter"/>
</dbReference>
<evidence type="ECO:0000256" key="5">
    <source>
        <dbReference type="ARBA" id="ARBA00023136"/>
    </source>
</evidence>
<feature type="transmembrane region" description="Helical" evidence="6">
    <location>
        <begin position="510"/>
        <end position="532"/>
    </location>
</feature>
<proteinExistence type="predicted"/>
<sequence length="819" mass="91543">MYLENKGNLEIEMSQAGAPGQQSRVGHRKSEVMAGNFDELRLLEGFSDRRETQKLLQAAAMPPGHCAIYANTHQEDSHSFSVVSFLRGKTNQAKHTTERSPLLKFSSDDSITYMTLHDPNFPSGEESSLDSSSTEADRKCRLAGEAAGGGSGLSRSWSSEKYDLDNRYLNFKLSSNVRYGLKVFKTFTIFIIVVLCSLLFSMYPDRENPWTMLAVSSTESFSMNLTDFRGNAQLKLQMGGPFVARAEDIPASEYILVQVEQIEEVGPRRRRAQQVVYNWSIPLHSQRSDQIVRTRTFEMLSSSPVVITVQAFLLDSQVVPLSMTHQSLFATVETQVLMAGIILAGVYVLIIFEIVHRTLAAMLGSLAALAALAFVGDRPSLMTVVEWIDYETLALLFGMMILVAIFSETGFFDYCAVKAYQLSRGRVWPMIIILCLIAAILSAFLDNVTTMMLFTPVTIRLCEVLNLDPRHVLIAEVIFTNIGGAATAVGDPPNVIIVSNQDLRQKGIDFAGFTGYMFLGICLVLLTSFPFFRMLYWNKKLYNKEPIEIVELKHEILVWKQTAQRINPASREETAVKRLLTQKVHNLENLLRRQLRSFQWQISQEDKNWEHNIQELQKKHKITDKVLLVKCVSVLAVVILMFFLNSFFSGIHLDLGWIAILGALWLLVLADVQDFEIILHRVEWATLLFFAALFVLMEALAHLQLIDYIGDQTAALIKAVPEEERLAIAIILVMWVSALASSLIDNIPFTATMIPVLINLSQDEDVNLPVKPLIFALAMGACLGGNGTLIGASANVVCAGIAEQHGYGFSFMEFFSNAT</sequence>
<evidence type="ECO:0000256" key="1">
    <source>
        <dbReference type="ARBA" id="ARBA00004141"/>
    </source>
</evidence>
<feature type="transmembrane region" description="Helical" evidence="6">
    <location>
        <begin position="726"/>
        <end position="744"/>
    </location>
</feature>
<protein>
    <recommendedName>
        <fullName evidence="7">Citrate transporter-like domain-containing protein</fullName>
    </recommendedName>
</protein>
<evidence type="ECO:0000259" key="7">
    <source>
        <dbReference type="Pfam" id="PF03600"/>
    </source>
</evidence>
<accession>A0AAV6GLB7</accession>
<dbReference type="CDD" id="cd01116">
    <property type="entry name" value="P_permease"/>
    <property type="match status" value="1"/>
</dbReference>
<evidence type="ECO:0000256" key="3">
    <source>
        <dbReference type="ARBA" id="ARBA00022692"/>
    </source>
</evidence>
<keyword evidence="9" id="KW-1185">Reference proteome</keyword>
<dbReference type="AlphaFoldDB" id="A0AAV6GLB7"/>
<keyword evidence="3 6" id="KW-0812">Transmembrane</keyword>
<feature type="transmembrane region" description="Helical" evidence="6">
    <location>
        <begin position="359"/>
        <end position="375"/>
    </location>
</feature>
<dbReference type="InterPro" id="IPR004680">
    <property type="entry name" value="Cit_transptr-like_dom"/>
</dbReference>
<feature type="transmembrane region" description="Helical" evidence="6">
    <location>
        <begin position="395"/>
        <end position="415"/>
    </location>
</feature>
<organism evidence="8 9">
    <name type="scientific">Alosa alosa</name>
    <name type="common">allis shad</name>
    <dbReference type="NCBI Taxonomy" id="278164"/>
    <lineage>
        <taxon>Eukaryota</taxon>
        <taxon>Metazoa</taxon>
        <taxon>Chordata</taxon>
        <taxon>Craniata</taxon>
        <taxon>Vertebrata</taxon>
        <taxon>Euteleostomi</taxon>
        <taxon>Actinopterygii</taxon>
        <taxon>Neopterygii</taxon>
        <taxon>Teleostei</taxon>
        <taxon>Clupei</taxon>
        <taxon>Clupeiformes</taxon>
        <taxon>Clupeoidei</taxon>
        <taxon>Clupeidae</taxon>
        <taxon>Alosa</taxon>
    </lineage>
</organism>
<comment type="caution">
    <text evidence="8">The sequence shown here is derived from an EMBL/GenBank/DDBJ whole genome shotgun (WGS) entry which is preliminary data.</text>
</comment>
<feature type="transmembrane region" description="Helical" evidence="6">
    <location>
        <begin position="627"/>
        <end position="649"/>
    </location>
</feature>
<dbReference type="GO" id="GO:0042438">
    <property type="term" value="P:melanin biosynthetic process"/>
    <property type="evidence" value="ECO:0007669"/>
    <property type="project" value="TreeGrafter"/>
</dbReference>
<feature type="transmembrane region" description="Helical" evidence="6">
    <location>
        <begin position="183"/>
        <end position="203"/>
    </location>
</feature>
<gene>
    <name evidence="8" type="ORF">AALO_G00126910</name>
</gene>
<feature type="transmembrane region" description="Helical" evidence="6">
    <location>
        <begin position="427"/>
        <end position="445"/>
    </location>
</feature>
<evidence type="ECO:0000256" key="4">
    <source>
        <dbReference type="ARBA" id="ARBA00022989"/>
    </source>
</evidence>
<dbReference type="Proteomes" id="UP000823561">
    <property type="component" value="Chromosome 9"/>
</dbReference>
<keyword evidence="4 6" id="KW-1133">Transmembrane helix</keyword>
<reference evidence="8" key="1">
    <citation type="submission" date="2020-10" db="EMBL/GenBank/DDBJ databases">
        <title>Chromosome-scale genome assembly of the Allis shad, Alosa alosa.</title>
        <authorList>
            <person name="Margot Z."/>
            <person name="Christophe K."/>
            <person name="Cabau C."/>
            <person name="Louis A."/>
            <person name="Berthelot C."/>
            <person name="Parey E."/>
            <person name="Roest Crollius H."/>
            <person name="Montfort J."/>
            <person name="Robinson-Rechavi M."/>
            <person name="Bucao C."/>
            <person name="Bouchez O."/>
            <person name="Gislard M."/>
            <person name="Lluch J."/>
            <person name="Milhes M."/>
            <person name="Lampietro C."/>
            <person name="Lopez Roques C."/>
            <person name="Donnadieu C."/>
            <person name="Braasch I."/>
            <person name="Desvignes T."/>
            <person name="Postlethwait J."/>
            <person name="Bobe J."/>
            <person name="Guiguen Y."/>
        </authorList>
    </citation>
    <scope>NUCLEOTIDE SEQUENCE</scope>
    <source>
        <strain evidence="8">M-15738</strain>
        <tissue evidence="8">Blood</tissue>
    </source>
</reference>
<dbReference type="EMBL" id="JADWDJ010000009">
    <property type="protein sequence ID" value="KAG5276008.1"/>
    <property type="molecule type" value="Genomic_DNA"/>
</dbReference>
<evidence type="ECO:0000256" key="2">
    <source>
        <dbReference type="ARBA" id="ARBA00022448"/>
    </source>
</evidence>
<keyword evidence="2" id="KW-0813">Transport</keyword>
<name>A0AAV6GLB7_9TELE</name>
<feature type="transmembrane region" description="Helical" evidence="6">
    <location>
        <begin position="655"/>
        <end position="672"/>
    </location>
</feature>
<dbReference type="GO" id="GO:0033162">
    <property type="term" value="C:melanosome membrane"/>
    <property type="evidence" value="ECO:0007669"/>
    <property type="project" value="TreeGrafter"/>
</dbReference>
<dbReference type="InterPro" id="IPR051475">
    <property type="entry name" value="Diverse_Ion_Transporter"/>
</dbReference>
<evidence type="ECO:0000256" key="6">
    <source>
        <dbReference type="SAM" id="Phobius"/>
    </source>
</evidence>
<dbReference type="GO" id="GO:0055085">
    <property type="term" value="P:transmembrane transport"/>
    <property type="evidence" value="ECO:0007669"/>
    <property type="project" value="InterPro"/>
</dbReference>
<evidence type="ECO:0000313" key="9">
    <source>
        <dbReference type="Proteomes" id="UP000823561"/>
    </source>
</evidence>
<feature type="transmembrane region" description="Helical" evidence="6">
    <location>
        <begin position="684"/>
        <end position="706"/>
    </location>
</feature>
<dbReference type="PANTHER" id="PTHR43568">
    <property type="entry name" value="P PROTEIN"/>
    <property type="match status" value="1"/>
</dbReference>
<comment type="subcellular location">
    <subcellularLocation>
        <location evidence="1">Membrane</location>
        <topology evidence="1">Multi-pass membrane protein</topology>
    </subcellularLocation>
</comment>
<feature type="domain" description="Citrate transporter-like" evidence="7">
    <location>
        <begin position="347"/>
        <end position="780"/>
    </location>
</feature>
<evidence type="ECO:0000313" key="8">
    <source>
        <dbReference type="EMBL" id="KAG5276008.1"/>
    </source>
</evidence>
<dbReference type="PANTHER" id="PTHR43568:SF1">
    <property type="entry name" value="P PROTEIN"/>
    <property type="match status" value="1"/>
</dbReference>
<feature type="transmembrane region" description="Helical" evidence="6">
    <location>
        <begin position="334"/>
        <end position="352"/>
    </location>
</feature>
<dbReference type="Pfam" id="PF03600">
    <property type="entry name" value="CitMHS"/>
    <property type="match status" value="1"/>
</dbReference>